<feature type="transmembrane region" description="Helical" evidence="1">
    <location>
        <begin position="16"/>
        <end position="35"/>
    </location>
</feature>
<proteinExistence type="predicted"/>
<accession>I5B5N8</accession>
<sequence>MEAKFENLFRNSTSKWWQFTVVLFITLFWCIGSYTQSALFKKADNFFYDFLLQITATGNVSSQVTIIDIDETSLSSVGQWPWPRYLLANLVKELSVNQPAAMGLDILFPEPDRSSLKNIQRQFRKDFVLNLGFTGIPPEMQDNDLFLAHIFRQSDIVGARYFYFDHFNKKPPPLRVAFDVIDKSGRLNANQAEGVLTNTPQIEKALKYTGFLNNKSDIDGLLRSTPILISFKDQIFTNLSLSTFLKAHQIKEVEILKNFFGLYIKADKYKIPITRDGYIHIRFTGPGRAHKVIGAADILNQNYSPADIQGKILFIGSSAIGLNDIHHTVFDPGYPGLEIHAAILSSIYENCQVIKPIWFNAFISGVCIFTGILMMLLLFFSSSPIVLLTGTVVWGSLLLISSLLCFIKLSVFVSPVSPFILTVFTFVFASFVRFTAARKASFGWFKMLAQAQQITIEAIVSLVETRDPETGQHIVRTQNYARALAVHLKESGFFLDILTDDYIETLYRASPLHDIGKVGIPDKILLKPGTLTNEEFEIMKTHSSLGRDTLQRTARGDHDNYFLMMGAQIAGTHHERWDGKGYPDGLCGEMIPLCGRIMAICDVYDALISERCYKPAFSHEKAMNIILEGRKSLFDPKLVDGFFAIENTIISIAAKHKDLVFEVNAGV</sequence>
<dbReference type="InterPro" id="IPR052020">
    <property type="entry name" value="Cyclic_di-GMP/3'3'-cGAMP_PDE"/>
</dbReference>
<reference evidence="3 4" key="2">
    <citation type="submission" date="2012-02" db="EMBL/GenBank/DDBJ databases">
        <title>Improved High-Quality Draft sequence of Desulfobacter postgatei 2ac9.</title>
        <authorList>
            <consortium name="US DOE Joint Genome Institute"/>
            <person name="Lucas S."/>
            <person name="Han J."/>
            <person name="Lapidus A."/>
            <person name="Cheng J.-F."/>
            <person name="Goodwin L."/>
            <person name="Pitluck S."/>
            <person name="Peters L."/>
            <person name="Ovchinnikova G."/>
            <person name="Held B."/>
            <person name="Detter J.C."/>
            <person name="Han C."/>
            <person name="Tapia R."/>
            <person name="Land M."/>
            <person name="Hauser L."/>
            <person name="Kyrpides N."/>
            <person name="Ivanova N."/>
            <person name="Pagani I."/>
            <person name="Orellana R."/>
            <person name="Lovley D."/>
            <person name="Woyke T."/>
        </authorList>
    </citation>
    <scope>NUCLEOTIDE SEQUENCE [LARGE SCALE GENOMIC DNA]</scope>
    <source>
        <strain evidence="3 4">2ac9</strain>
    </source>
</reference>
<dbReference type="InterPro" id="IPR007890">
    <property type="entry name" value="CHASE2"/>
</dbReference>
<dbReference type="STRING" id="879212.DespoDRAFT_02987"/>
<dbReference type="Gene3D" id="1.10.3210.10">
    <property type="entry name" value="Hypothetical protein af1432"/>
    <property type="match status" value="1"/>
</dbReference>
<dbReference type="PROSITE" id="PS51832">
    <property type="entry name" value="HD_GYP"/>
    <property type="match status" value="1"/>
</dbReference>
<gene>
    <name evidence="3" type="ORF">DespoDRAFT_02987</name>
</gene>
<keyword evidence="1" id="KW-0472">Membrane</keyword>
<feature type="transmembrane region" description="Helical" evidence="1">
    <location>
        <begin position="357"/>
        <end position="380"/>
    </location>
</feature>
<dbReference type="AlphaFoldDB" id="I5B5N8"/>
<feature type="transmembrane region" description="Helical" evidence="1">
    <location>
        <begin position="419"/>
        <end position="436"/>
    </location>
</feature>
<dbReference type="SMART" id="SM00471">
    <property type="entry name" value="HDc"/>
    <property type="match status" value="1"/>
</dbReference>
<dbReference type="InterPro" id="IPR037522">
    <property type="entry name" value="HD_GYP_dom"/>
</dbReference>
<dbReference type="SMART" id="SM01080">
    <property type="entry name" value="CHASE2"/>
    <property type="match status" value="1"/>
</dbReference>
<dbReference type="Proteomes" id="UP000005778">
    <property type="component" value="Chromosome"/>
</dbReference>
<protein>
    <submittedName>
        <fullName evidence="3">Response regulator containing a CheY-like receiver domain and an HD-GYP domain</fullName>
    </submittedName>
</protein>
<name>I5B5N8_9BACT</name>
<dbReference type="EMBL" id="CM001488">
    <property type="protein sequence ID" value="EIM64801.1"/>
    <property type="molecule type" value="Genomic_DNA"/>
</dbReference>
<evidence type="ECO:0000259" key="2">
    <source>
        <dbReference type="PROSITE" id="PS51832"/>
    </source>
</evidence>
<evidence type="ECO:0000313" key="3">
    <source>
        <dbReference type="EMBL" id="EIM64801.1"/>
    </source>
</evidence>
<evidence type="ECO:0000256" key="1">
    <source>
        <dbReference type="SAM" id="Phobius"/>
    </source>
</evidence>
<dbReference type="Pfam" id="PF13487">
    <property type="entry name" value="HD_5"/>
    <property type="match status" value="1"/>
</dbReference>
<feature type="domain" description="HD-GYP" evidence="2">
    <location>
        <begin position="448"/>
        <end position="658"/>
    </location>
</feature>
<dbReference type="InterPro" id="IPR003607">
    <property type="entry name" value="HD/PDEase_dom"/>
</dbReference>
<dbReference type="PANTHER" id="PTHR45228:SF5">
    <property type="entry name" value="CYCLIC DI-GMP PHOSPHODIESTERASE VC_1348-RELATED"/>
    <property type="match status" value="1"/>
</dbReference>
<organism evidence="3 4">
    <name type="scientific">Desulfobacter postgatei 2ac9</name>
    <dbReference type="NCBI Taxonomy" id="879212"/>
    <lineage>
        <taxon>Bacteria</taxon>
        <taxon>Pseudomonadati</taxon>
        <taxon>Thermodesulfobacteriota</taxon>
        <taxon>Desulfobacteria</taxon>
        <taxon>Desulfobacterales</taxon>
        <taxon>Desulfobacteraceae</taxon>
        <taxon>Desulfobacter</taxon>
    </lineage>
</organism>
<keyword evidence="1" id="KW-0812">Transmembrane</keyword>
<feature type="transmembrane region" description="Helical" evidence="1">
    <location>
        <begin position="392"/>
        <end position="413"/>
    </location>
</feature>
<dbReference type="eggNOG" id="COG3437">
    <property type="taxonomic scope" value="Bacteria"/>
</dbReference>
<dbReference type="CDD" id="cd00077">
    <property type="entry name" value="HDc"/>
    <property type="match status" value="1"/>
</dbReference>
<keyword evidence="1" id="KW-1133">Transmembrane helix</keyword>
<dbReference type="eggNOG" id="COG4252">
    <property type="taxonomic scope" value="Bacteria"/>
</dbReference>
<dbReference type="OrthoDB" id="9764337at2"/>
<dbReference type="PANTHER" id="PTHR45228">
    <property type="entry name" value="CYCLIC DI-GMP PHOSPHODIESTERASE TM_0186-RELATED"/>
    <property type="match status" value="1"/>
</dbReference>
<reference evidence="3 4" key="1">
    <citation type="submission" date="2011-09" db="EMBL/GenBank/DDBJ databases">
        <authorList>
            <consortium name="US DOE Joint Genome Institute (JGI-PGF)"/>
            <person name="Lucas S."/>
            <person name="Han J."/>
            <person name="Lapidus A."/>
            <person name="Cheng J.-F."/>
            <person name="Goodwin L."/>
            <person name="Pitluck S."/>
            <person name="Peters L."/>
            <person name="Land M.L."/>
            <person name="Hauser L."/>
            <person name="Orellana R."/>
            <person name="Lovley D."/>
            <person name="Woyke T.J."/>
        </authorList>
    </citation>
    <scope>NUCLEOTIDE SEQUENCE [LARGE SCALE GENOMIC DNA]</scope>
    <source>
        <strain evidence="3 4">2ac9</strain>
    </source>
</reference>
<dbReference type="SUPFAM" id="SSF109604">
    <property type="entry name" value="HD-domain/PDEase-like"/>
    <property type="match status" value="1"/>
</dbReference>
<evidence type="ECO:0000313" key="4">
    <source>
        <dbReference type="Proteomes" id="UP000005778"/>
    </source>
</evidence>
<dbReference type="Pfam" id="PF05226">
    <property type="entry name" value="CHASE2"/>
    <property type="match status" value="1"/>
</dbReference>
<keyword evidence="4" id="KW-1185">Reference proteome</keyword>
<dbReference type="HOGENOM" id="CLU_395706_0_0_7"/>